<dbReference type="PANTHER" id="PTHR32060">
    <property type="entry name" value="TAIL-SPECIFIC PROTEASE"/>
    <property type="match status" value="1"/>
</dbReference>
<dbReference type="EMBL" id="CP107006">
    <property type="protein sequence ID" value="UYQ91585.1"/>
    <property type="molecule type" value="Genomic_DNA"/>
</dbReference>
<sequence>MPNNRKLNVFLPLLFAIVLALGMYLGHKMPAARNSDSAIFFRQNNRATLQEVLDLLKFNYVDTLDVNDIQQEAIEGMLSHLDPHSIYIPPAQVQAVNEDLQGNFEGIGVEFNITNDTVNVAGVIPGGPSADAGVITGDKIIKVNDSLIAGKKITSENIRKLLRGPNGSKVKTTMLRDGQLIDMVIKRGFIPLLSVDAAYMLEPGTGYIKLNKFSETSYDEFVAAVRKLTKEGMTSLVLDLRQNNGGLLDAATRIADELLEDRKLIVYTQGKAYPRQDYKTQKPGSFEKGPLAILVDEGSASASEILAGAVQDHDRGQIIGRRTFGKGLVQEPFELSNGGTLRLTIARYYLPSNRSIQKSYKDGRAAYDEDLTERYNHGEFLNGDSIRIADTVKYHTDNGRIVYGGGGITPDVFIPFDTSRYSAALTELYTRTTFSDFVYNYYITHRAQFAPYKTPEDFTKQFVITPELYREFLAYAGKDNIKVSTISAHDEPEIKTRLKAMFARQLWRTEGFYQVSNGADQVVKRAIDELKKSK</sequence>
<organism evidence="8 9">
    <name type="scientific">Chitinophaga horti</name>
    <dbReference type="NCBI Taxonomy" id="2920382"/>
    <lineage>
        <taxon>Bacteria</taxon>
        <taxon>Pseudomonadati</taxon>
        <taxon>Bacteroidota</taxon>
        <taxon>Chitinophagia</taxon>
        <taxon>Chitinophagales</taxon>
        <taxon>Chitinophagaceae</taxon>
        <taxon>Chitinophaga</taxon>
    </lineage>
</organism>
<dbReference type="InterPro" id="IPR036034">
    <property type="entry name" value="PDZ_sf"/>
</dbReference>
<dbReference type="SUPFAM" id="SSF52096">
    <property type="entry name" value="ClpP/crotonase"/>
    <property type="match status" value="1"/>
</dbReference>
<feature type="domain" description="PDZ" evidence="7">
    <location>
        <begin position="93"/>
        <end position="163"/>
    </location>
</feature>
<comment type="similarity">
    <text evidence="1 5">Belongs to the peptidase S41A family.</text>
</comment>
<dbReference type="CDD" id="cd07560">
    <property type="entry name" value="Peptidase_S41_CPP"/>
    <property type="match status" value="1"/>
</dbReference>
<dbReference type="SMART" id="SM00245">
    <property type="entry name" value="TSPc"/>
    <property type="match status" value="1"/>
</dbReference>
<evidence type="ECO:0000259" key="7">
    <source>
        <dbReference type="PROSITE" id="PS50106"/>
    </source>
</evidence>
<evidence type="ECO:0000256" key="4">
    <source>
        <dbReference type="ARBA" id="ARBA00022825"/>
    </source>
</evidence>
<evidence type="ECO:0000256" key="6">
    <source>
        <dbReference type="SAM" id="Phobius"/>
    </source>
</evidence>
<dbReference type="SUPFAM" id="SSF50156">
    <property type="entry name" value="PDZ domain-like"/>
    <property type="match status" value="1"/>
</dbReference>
<dbReference type="InterPro" id="IPR029045">
    <property type="entry name" value="ClpP/crotonase-like_dom_sf"/>
</dbReference>
<dbReference type="InterPro" id="IPR041489">
    <property type="entry name" value="PDZ_6"/>
</dbReference>
<dbReference type="Gene3D" id="2.30.42.10">
    <property type="match status" value="1"/>
</dbReference>
<dbReference type="Proteomes" id="UP001162741">
    <property type="component" value="Chromosome"/>
</dbReference>
<keyword evidence="2 5" id="KW-0645">Protease</keyword>
<evidence type="ECO:0000313" key="9">
    <source>
        <dbReference type="Proteomes" id="UP001162741"/>
    </source>
</evidence>
<dbReference type="InterPro" id="IPR005151">
    <property type="entry name" value="Tail-specific_protease"/>
</dbReference>
<dbReference type="SMART" id="SM00228">
    <property type="entry name" value="PDZ"/>
    <property type="match status" value="1"/>
</dbReference>
<dbReference type="NCBIfam" id="TIGR00225">
    <property type="entry name" value="prc"/>
    <property type="match status" value="1"/>
</dbReference>
<dbReference type="Gene3D" id="3.30.750.44">
    <property type="match status" value="1"/>
</dbReference>
<proteinExistence type="inferred from homology"/>
<feature type="transmembrane region" description="Helical" evidence="6">
    <location>
        <begin position="7"/>
        <end position="26"/>
    </location>
</feature>
<keyword evidence="6" id="KW-0472">Membrane</keyword>
<dbReference type="RefSeq" id="WP_264279988.1">
    <property type="nucleotide sequence ID" value="NZ_CP107006.1"/>
</dbReference>
<reference evidence="8" key="1">
    <citation type="submission" date="2022-10" db="EMBL/GenBank/DDBJ databases">
        <title>Chitinophaga sp. nov., isolated from soil.</title>
        <authorList>
            <person name="Jeon C.O."/>
        </authorList>
    </citation>
    <scope>NUCLEOTIDE SEQUENCE</scope>
    <source>
        <strain evidence="8">R8</strain>
    </source>
</reference>
<dbReference type="PANTHER" id="PTHR32060:SF30">
    <property type="entry name" value="CARBOXY-TERMINAL PROCESSING PROTEASE CTPA"/>
    <property type="match status" value="1"/>
</dbReference>
<dbReference type="PROSITE" id="PS50106">
    <property type="entry name" value="PDZ"/>
    <property type="match status" value="1"/>
</dbReference>
<evidence type="ECO:0000256" key="2">
    <source>
        <dbReference type="ARBA" id="ARBA00022670"/>
    </source>
</evidence>
<dbReference type="CDD" id="cd06782">
    <property type="entry name" value="cpPDZ_CPP-like"/>
    <property type="match status" value="1"/>
</dbReference>
<keyword evidence="6" id="KW-1133">Transmembrane helix</keyword>
<keyword evidence="6" id="KW-0812">Transmembrane</keyword>
<accession>A0ABY6IWC4</accession>
<keyword evidence="4 5" id="KW-0720">Serine protease</keyword>
<protein>
    <submittedName>
        <fullName evidence="8">S41 family peptidase</fullName>
    </submittedName>
</protein>
<dbReference type="Gene3D" id="3.90.226.10">
    <property type="entry name" value="2-enoyl-CoA Hydratase, Chain A, domain 1"/>
    <property type="match status" value="1"/>
</dbReference>
<evidence type="ECO:0000256" key="5">
    <source>
        <dbReference type="RuleBase" id="RU004404"/>
    </source>
</evidence>
<keyword evidence="9" id="KW-1185">Reference proteome</keyword>
<evidence type="ECO:0000256" key="3">
    <source>
        <dbReference type="ARBA" id="ARBA00022801"/>
    </source>
</evidence>
<dbReference type="InterPro" id="IPR004447">
    <property type="entry name" value="Peptidase_S41A"/>
</dbReference>
<keyword evidence="3 5" id="KW-0378">Hydrolase</keyword>
<dbReference type="Pfam" id="PF17820">
    <property type="entry name" value="PDZ_6"/>
    <property type="match status" value="1"/>
</dbReference>
<gene>
    <name evidence="8" type="ORF">MKQ68_15950</name>
</gene>
<name>A0ABY6IWC4_9BACT</name>
<evidence type="ECO:0000313" key="8">
    <source>
        <dbReference type="EMBL" id="UYQ91585.1"/>
    </source>
</evidence>
<dbReference type="InterPro" id="IPR001478">
    <property type="entry name" value="PDZ"/>
</dbReference>
<dbReference type="Pfam" id="PF03572">
    <property type="entry name" value="Peptidase_S41"/>
    <property type="match status" value="1"/>
</dbReference>
<evidence type="ECO:0000256" key="1">
    <source>
        <dbReference type="ARBA" id="ARBA00009179"/>
    </source>
</evidence>